<dbReference type="GO" id="GO:0044780">
    <property type="term" value="P:bacterial-type flagellum assembly"/>
    <property type="evidence" value="ECO:0007669"/>
    <property type="project" value="UniProtKB-UniRule"/>
</dbReference>
<dbReference type="RefSeq" id="WP_064582857.1">
    <property type="nucleotide sequence ID" value="NZ_CP015878.1"/>
</dbReference>
<feature type="transmembrane region" description="Helical" evidence="10">
    <location>
        <begin position="83"/>
        <end position="107"/>
    </location>
</feature>
<keyword evidence="6 10" id="KW-1133">Transmembrane helix</keyword>
<keyword evidence="11" id="KW-0966">Cell projection</keyword>
<keyword evidence="7 10" id="KW-0472">Membrane</keyword>
<comment type="similarity">
    <text evidence="2 10">Belongs to the FliR/MopE/SpaR family.</text>
</comment>
<comment type="function">
    <text evidence="1 10">Role in flagellar biosynthesis.</text>
</comment>
<dbReference type="GO" id="GO:0009425">
    <property type="term" value="C:bacterial-type flagellum basal body"/>
    <property type="evidence" value="ECO:0007669"/>
    <property type="project" value="UniProtKB-SubCell"/>
</dbReference>
<protein>
    <recommendedName>
        <fullName evidence="3 9">Flagellar biosynthetic protein FliR</fullName>
    </recommendedName>
</protein>
<dbReference type="EMBL" id="CP015878">
    <property type="protein sequence ID" value="ANI14842.1"/>
    <property type="molecule type" value="Genomic_DNA"/>
</dbReference>
<dbReference type="NCBIfam" id="TIGR01400">
    <property type="entry name" value="fliR"/>
    <property type="match status" value="1"/>
</dbReference>
<dbReference type="PANTHER" id="PTHR30065">
    <property type="entry name" value="FLAGELLAR BIOSYNTHETIC PROTEIN FLIR"/>
    <property type="match status" value="1"/>
</dbReference>
<name>A0A1A9KBD6_9PSED</name>
<evidence type="ECO:0000256" key="7">
    <source>
        <dbReference type="ARBA" id="ARBA00023136"/>
    </source>
</evidence>
<evidence type="ECO:0000313" key="11">
    <source>
        <dbReference type="EMBL" id="ANI14842.1"/>
    </source>
</evidence>
<accession>A0A1A9KBD6</accession>
<evidence type="ECO:0000256" key="8">
    <source>
        <dbReference type="ARBA" id="ARBA00023143"/>
    </source>
</evidence>
<keyword evidence="4 10" id="KW-1003">Cell membrane</keyword>
<dbReference type="AlphaFoldDB" id="A0A1A9KBD6"/>
<gene>
    <name evidence="11" type="ORF">A9C11_12965</name>
</gene>
<sequence length="266" mass="28791">MHANESLLQASQYLQELQRYWWPFCRIMAMLAMAPLFNHRSLPRQVRILLAIGLSLALAGALPRPPAIEALSAEGLLAALEQIAVGAVLGLALQLVFVIFSLVGEVVSTQMGMSMARYNDPVNGVSSSSVVGQLYFLLLALLFLASDGHLLVVSVLYQSFHYWPVGGGLAYAGFATLAYALAWVFSAATLISLPLAFCMFLVQFCFGLLNRISPAMNLFSLGFPMAILTGLACIRLTLPDLPDTYLQLTRALLDNLGQLLRGTGHG</sequence>
<dbReference type="Pfam" id="PF01311">
    <property type="entry name" value="Bac_export_1"/>
    <property type="match status" value="1"/>
</dbReference>
<feature type="transmembrane region" description="Helical" evidence="10">
    <location>
        <begin position="20"/>
        <end position="37"/>
    </location>
</feature>
<comment type="subcellular location">
    <subcellularLocation>
        <location evidence="10">Cell membrane</location>
        <topology evidence="10">Multi-pass membrane protein</topology>
    </subcellularLocation>
    <subcellularLocation>
        <location evidence="10">Bacterial flagellum basal body</location>
    </subcellularLocation>
</comment>
<dbReference type="GO" id="GO:0006605">
    <property type="term" value="P:protein targeting"/>
    <property type="evidence" value="ECO:0007669"/>
    <property type="project" value="UniProtKB-UniRule"/>
</dbReference>
<feature type="transmembrane region" description="Helical" evidence="10">
    <location>
        <begin position="218"/>
        <end position="238"/>
    </location>
</feature>
<evidence type="ECO:0000256" key="5">
    <source>
        <dbReference type="ARBA" id="ARBA00022692"/>
    </source>
</evidence>
<dbReference type="Proteomes" id="UP000077748">
    <property type="component" value="Chromosome"/>
</dbReference>
<keyword evidence="8 10" id="KW-0975">Bacterial flagellum</keyword>
<dbReference type="InterPro" id="IPR002010">
    <property type="entry name" value="T3SS_IM_R"/>
</dbReference>
<keyword evidence="5 10" id="KW-0812">Transmembrane</keyword>
<keyword evidence="11" id="KW-0969">Cilium</keyword>
<dbReference type="GO" id="GO:0005886">
    <property type="term" value="C:plasma membrane"/>
    <property type="evidence" value="ECO:0007669"/>
    <property type="project" value="UniProtKB-SubCell"/>
</dbReference>
<evidence type="ECO:0000256" key="6">
    <source>
        <dbReference type="ARBA" id="ARBA00022989"/>
    </source>
</evidence>
<evidence type="ECO:0000256" key="4">
    <source>
        <dbReference type="ARBA" id="ARBA00022475"/>
    </source>
</evidence>
<dbReference type="PRINTS" id="PR00953">
    <property type="entry name" value="TYPE3IMRPROT"/>
</dbReference>
<feature type="transmembrane region" description="Helical" evidence="10">
    <location>
        <begin position="134"/>
        <end position="157"/>
    </location>
</feature>
<dbReference type="InterPro" id="IPR006303">
    <property type="entry name" value="FliR"/>
</dbReference>
<organism evidence="11 12">
    <name type="scientific">Pseudomonas citronellolis</name>
    <dbReference type="NCBI Taxonomy" id="53408"/>
    <lineage>
        <taxon>Bacteria</taxon>
        <taxon>Pseudomonadati</taxon>
        <taxon>Pseudomonadota</taxon>
        <taxon>Gammaproteobacteria</taxon>
        <taxon>Pseudomonadales</taxon>
        <taxon>Pseudomonadaceae</taxon>
        <taxon>Pseudomonas</taxon>
    </lineage>
</organism>
<feature type="transmembrane region" description="Helical" evidence="10">
    <location>
        <begin position="46"/>
        <end position="63"/>
    </location>
</feature>
<evidence type="ECO:0000256" key="1">
    <source>
        <dbReference type="ARBA" id="ARBA00002578"/>
    </source>
</evidence>
<dbReference type="PANTHER" id="PTHR30065:SF8">
    <property type="entry name" value="FLAGELLAR BIOSYNTHETIC PROTEIN FLIR"/>
    <property type="match status" value="1"/>
</dbReference>
<evidence type="ECO:0000256" key="3">
    <source>
        <dbReference type="ARBA" id="ARBA00021717"/>
    </source>
</evidence>
<feature type="transmembrane region" description="Helical" evidence="10">
    <location>
        <begin position="177"/>
        <end position="206"/>
    </location>
</feature>
<evidence type="ECO:0000256" key="10">
    <source>
        <dbReference type="RuleBase" id="RU362071"/>
    </source>
</evidence>
<keyword evidence="11" id="KW-0282">Flagellum</keyword>
<proteinExistence type="inferred from homology"/>
<evidence type="ECO:0000256" key="9">
    <source>
        <dbReference type="NCBIfam" id="TIGR01400"/>
    </source>
</evidence>
<evidence type="ECO:0000313" key="12">
    <source>
        <dbReference type="Proteomes" id="UP000077748"/>
    </source>
</evidence>
<evidence type="ECO:0000256" key="2">
    <source>
        <dbReference type="ARBA" id="ARBA00009772"/>
    </source>
</evidence>
<reference evidence="11 12" key="1">
    <citation type="submission" date="2016-05" db="EMBL/GenBank/DDBJ databases">
        <title>Genome Sequence of Pseudomonas citronellolis Strain SJTE-3, an Estrogens and Persistent Organic Pollutants degradation strain.</title>
        <authorList>
            <person name="Liang R."/>
        </authorList>
    </citation>
    <scope>NUCLEOTIDE SEQUENCE [LARGE SCALE GENOMIC DNA]</scope>
    <source>
        <strain evidence="11 12">SJTE-3</strain>
    </source>
</reference>